<dbReference type="CDD" id="cd01087">
    <property type="entry name" value="Prolidase"/>
    <property type="match status" value="1"/>
</dbReference>
<dbReference type="Gene3D" id="3.90.230.10">
    <property type="entry name" value="Creatinase/methionine aminopeptidase superfamily"/>
    <property type="match status" value="1"/>
</dbReference>
<organism evidence="13 14">
    <name type="scientific">Lineolata rhizophorae</name>
    <dbReference type="NCBI Taxonomy" id="578093"/>
    <lineage>
        <taxon>Eukaryota</taxon>
        <taxon>Fungi</taxon>
        <taxon>Dikarya</taxon>
        <taxon>Ascomycota</taxon>
        <taxon>Pezizomycotina</taxon>
        <taxon>Dothideomycetes</taxon>
        <taxon>Dothideomycetes incertae sedis</taxon>
        <taxon>Lineolatales</taxon>
        <taxon>Lineolataceae</taxon>
        <taxon>Lineolata</taxon>
    </lineage>
</organism>
<reference evidence="13" key="1">
    <citation type="journal article" date="2020" name="Stud. Mycol.">
        <title>101 Dothideomycetes genomes: a test case for predicting lifestyles and emergence of pathogens.</title>
        <authorList>
            <person name="Haridas S."/>
            <person name="Albert R."/>
            <person name="Binder M."/>
            <person name="Bloem J."/>
            <person name="Labutti K."/>
            <person name="Salamov A."/>
            <person name="Andreopoulos B."/>
            <person name="Baker S."/>
            <person name="Barry K."/>
            <person name="Bills G."/>
            <person name="Bluhm B."/>
            <person name="Cannon C."/>
            <person name="Castanera R."/>
            <person name="Culley D."/>
            <person name="Daum C."/>
            <person name="Ezra D."/>
            <person name="Gonzalez J."/>
            <person name="Henrissat B."/>
            <person name="Kuo A."/>
            <person name="Liang C."/>
            <person name="Lipzen A."/>
            <person name="Lutzoni F."/>
            <person name="Magnuson J."/>
            <person name="Mondo S."/>
            <person name="Nolan M."/>
            <person name="Ohm R."/>
            <person name="Pangilinan J."/>
            <person name="Park H.-J."/>
            <person name="Ramirez L."/>
            <person name="Alfaro M."/>
            <person name="Sun H."/>
            <person name="Tritt A."/>
            <person name="Yoshinaga Y."/>
            <person name="Zwiers L.-H."/>
            <person name="Turgeon B."/>
            <person name="Goodwin S."/>
            <person name="Spatafora J."/>
            <person name="Crous P."/>
            <person name="Grigoriev I."/>
        </authorList>
    </citation>
    <scope>NUCLEOTIDE SEQUENCE</scope>
    <source>
        <strain evidence="13">ATCC 16933</strain>
    </source>
</reference>
<dbReference type="GO" id="GO:0070006">
    <property type="term" value="F:metalloaminopeptidase activity"/>
    <property type="evidence" value="ECO:0007669"/>
    <property type="project" value="InterPro"/>
</dbReference>
<gene>
    <name evidence="13" type="ORF">BDY21DRAFT_373632</name>
</gene>
<dbReference type="Gene3D" id="3.40.350.10">
    <property type="entry name" value="Creatinase/prolidase N-terminal domain"/>
    <property type="match status" value="1"/>
</dbReference>
<dbReference type="Proteomes" id="UP000799766">
    <property type="component" value="Unassembled WGS sequence"/>
</dbReference>
<dbReference type="Pfam" id="PF00557">
    <property type="entry name" value="Peptidase_M24"/>
    <property type="match status" value="1"/>
</dbReference>
<dbReference type="SUPFAM" id="SSF53092">
    <property type="entry name" value="Creatinase/prolidase N-terminal domain"/>
    <property type="match status" value="1"/>
</dbReference>
<keyword evidence="6 13" id="KW-0031">Aminopeptidase</keyword>
<evidence type="ECO:0000256" key="8">
    <source>
        <dbReference type="ARBA" id="ARBA00022801"/>
    </source>
</evidence>
<keyword evidence="7" id="KW-0479">Metal-binding</keyword>
<dbReference type="SMART" id="SM01011">
    <property type="entry name" value="AMP_N"/>
    <property type="match status" value="1"/>
</dbReference>
<keyword evidence="10" id="KW-0464">Manganese</keyword>
<protein>
    <recommendedName>
        <fullName evidence="5">Xaa-Pro aminopeptidase</fullName>
        <ecNumber evidence="5">3.4.11.9</ecNumber>
    </recommendedName>
    <alternativeName>
        <fullName evidence="11">Aminoacylproline aminopeptidase</fullName>
    </alternativeName>
</protein>
<dbReference type="OrthoDB" id="10261878at2759"/>
<dbReference type="Pfam" id="PF05195">
    <property type="entry name" value="AMP_N"/>
    <property type="match status" value="1"/>
</dbReference>
<evidence type="ECO:0000256" key="10">
    <source>
        <dbReference type="ARBA" id="ARBA00023211"/>
    </source>
</evidence>
<comment type="cofactor">
    <cofactor evidence="2">
        <name>Mn(2+)</name>
        <dbReference type="ChEBI" id="CHEBI:29035"/>
    </cofactor>
</comment>
<evidence type="ECO:0000256" key="2">
    <source>
        <dbReference type="ARBA" id="ARBA00001936"/>
    </source>
</evidence>
<evidence type="ECO:0000256" key="1">
    <source>
        <dbReference type="ARBA" id="ARBA00001424"/>
    </source>
</evidence>
<evidence type="ECO:0000256" key="6">
    <source>
        <dbReference type="ARBA" id="ARBA00022438"/>
    </source>
</evidence>
<dbReference type="PANTHER" id="PTHR43226:SF1">
    <property type="entry name" value="XAA-PRO DIPEPTIDASE"/>
    <property type="match status" value="1"/>
</dbReference>
<comment type="function">
    <text evidence="3">Catalyzes the removal of a penultimate prolyl residue from the N-termini of peptides.</text>
</comment>
<name>A0A6A6NUM3_9PEZI</name>
<proteinExistence type="inferred from homology"/>
<dbReference type="GO" id="GO:0030145">
    <property type="term" value="F:manganese ion binding"/>
    <property type="evidence" value="ECO:0007669"/>
    <property type="project" value="InterPro"/>
</dbReference>
<dbReference type="InterPro" id="IPR000994">
    <property type="entry name" value="Pept_M24"/>
</dbReference>
<dbReference type="GO" id="GO:0006508">
    <property type="term" value="P:proteolysis"/>
    <property type="evidence" value="ECO:0007669"/>
    <property type="project" value="TreeGrafter"/>
</dbReference>
<evidence type="ECO:0000256" key="7">
    <source>
        <dbReference type="ARBA" id="ARBA00022723"/>
    </source>
</evidence>
<dbReference type="InterPro" id="IPR029149">
    <property type="entry name" value="Creatin/AminoP/Spt16_N"/>
</dbReference>
<comment type="catalytic activity">
    <reaction evidence="1">
        <text>Release of any N-terminal amino acid, including proline, that is linked to proline, even from a dipeptide or tripeptide.</text>
        <dbReference type="EC" id="3.4.11.9"/>
    </reaction>
</comment>
<keyword evidence="14" id="KW-1185">Reference proteome</keyword>
<evidence type="ECO:0000256" key="4">
    <source>
        <dbReference type="ARBA" id="ARBA00008766"/>
    </source>
</evidence>
<dbReference type="EMBL" id="MU001688">
    <property type="protein sequence ID" value="KAF2455164.1"/>
    <property type="molecule type" value="Genomic_DNA"/>
</dbReference>
<evidence type="ECO:0000313" key="14">
    <source>
        <dbReference type="Proteomes" id="UP000799766"/>
    </source>
</evidence>
<feature type="domain" description="Aminopeptidase P N-terminal" evidence="12">
    <location>
        <begin position="13"/>
        <end position="146"/>
    </location>
</feature>
<accession>A0A6A6NUM3</accession>
<dbReference type="InterPro" id="IPR052433">
    <property type="entry name" value="X-Pro_dipept-like"/>
</dbReference>
<dbReference type="AlphaFoldDB" id="A0A6A6NUM3"/>
<dbReference type="InterPro" id="IPR007865">
    <property type="entry name" value="Aminopep_P_N"/>
</dbReference>
<evidence type="ECO:0000313" key="13">
    <source>
        <dbReference type="EMBL" id="KAF2455164.1"/>
    </source>
</evidence>
<keyword evidence="8" id="KW-0378">Hydrolase</keyword>
<evidence type="ECO:0000256" key="5">
    <source>
        <dbReference type="ARBA" id="ARBA00012574"/>
    </source>
</evidence>
<dbReference type="SUPFAM" id="SSF55920">
    <property type="entry name" value="Creatinase/aminopeptidase"/>
    <property type="match status" value="1"/>
</dbReference>
<keyword evidence="9" id="KW-0482">Metalloprotease</keyword>
<keyword evidence="6 13" id="KW-0645">Protease</keyword>
<comment type="similarity">
    <text evidence="4">Belongs to the peptidase M24B family.</text>
</comment>
<evidence type="ECO:0000256" key="11">
    <source>
        <dbReference type="ARBA" id="ARBA00030849"/>
    </source>
</evidence>
<evidence type="ECO:0000256" key="9">
    <source>
        <dbReference type="ARBA" id="ARBA00023049"/>
    </source>
</evidence>
<dbReference type="InterPro" id="IPR036005">
    <property type="entry name" value="Creatinase/aminopeptidase-like"/>
</dbReference>
<dbReference type="PANTHER" id="PTHR43226">
    <property type="entry name" value="XAA-PRO AMINOPEPTIDASE 3"/>
    <property type="match status" value="1"/>
</dbReference>
<evidence type="ECO:0000259" key="12">
    <source>
        <dbReference type="SMART" id="SM01011"/>
    </source>
</evidence>
<evidence type="ECO:0000256" key="3">
    <source>
        <dbReference type="ARBA" id="ARBA00002443"/>
    </source>
</evidence>
<sequence length="463" mass="50489">MAAVEAVPPLGKYPAKEHARKVAGLVVERGGDAKGVVYLEGQKTRMFEDCDQAAGFRQRRPFMYMTGCEVPDCYCTYDMAADKLTLFIPPIDPDDVVWSGLPLTVEEAVEKYDIDNARLSTEVNAYLTSSDHPQSTVYALPDRVSDDVTFLSFAKTDFDLLAGAITTARITKDAYEISLIRYANAATAAGHAAVMRGAATAANEADLEAAFVKECIARQCKKLAYEAIVAGGPHAATLHYVRNDAPLAGKQLVLVDAGAEFGCYAADVTRTMPVSRQGFSAEAWAVYDVVERMQAECVARTLPGARWEAVHEHAHRVAIEGLLALGILRGGSVADILAARTSAAFFPHGLGHYLGMDTHDVGGEADYADPDPMFRYLRVRRELEPGAVITVEPGVYFCRFIVEPYLRDEKHKKYIDEAVLERFWDVGGVRIEDNILITESGNENLTTVPKGAEEVSNIVKGNA</sequence>
<dbReference type="EC" id="3.4.11.9" evidence="5"/>